<dbReference type="Pfam" id="PF00679">
    <property type="entry name" value="EFG_C"/>
    <property type="match status" value="1"/>
</dbReference>
<keyword evidence="3" id="KW-1185">Reference proteome</keyword>
<gene>
    <name evidence="2" type="ORF">JKP88DRAFT_295337</name>
</gene>
<dbReference type="InterPro" id="IPR000640">
    <property type="entry name" value="EFG_V-like"/>
</dbReference>
<name>A0A836CQ82_9STRA</name>
<dbReference type="InterPro" id="IPR035647">
    <property type="entry name" value="EFG_III/V"/>
</dbReference>
<dbReference type="GO" id="GO:0043022">
    <property type="term" value="F:ribosome binding"/>
    <property type="evidence" value="ECO:0007669"/>
    <property type="project" value="TreeGrafter"/>
</dbReference>
<dbReference type="GO" id="GO:0005829">
    <property type="term" value="C:cytosol"/>
    <property type="evidence" value="ECO:0007669"/>
    <property type="project" value="TreeGrafter"/>
</dbReference>
<dbReference type="EMBL" id="JAFCMP010000016">
    <property type="protein sequence ID" value="KAG5191666.1"/>
    <property type="molecule type" value="Genomic_DNA"/>
</dbReference>
<reference evidence="2" key="1">
    <citation type="submission" date="2021-02" db="EMBL/GenBank/DDBJ databases">
        <title>First Annotated Genome of the Yellow-green Alga Tribonema minus.</title>
        <authorList>
            <person name="Mahan K.M."/>
        </authorList>
    </citation>
    <scope>NUCLEOTIDE SEQUENCE</scope>
    <source>
        <strain evidence="2">UTEX B ZZ1240</strain>
    </source>
</reference>
<sequence>MTKSESANIRYSMNEPNQHNWYHSTLLPMRSSVLRLRALQFAADTYRARTKIYCGAFWHLDRATLAQMRSLCRQSYACASPLTALASMMRAKTRVTAATTTTVNSGCSTASSATRFANTIDRQFRLVGKALGKVWSAVWPSHFQRQSGVQSCLLSVSGATGGGLLRVLTAVRSTVTSEDVVDGTNLFLLEALLPVAESFGFAEELLKKTSGAATTPQLRFSHWGRLALDPFWKPQTEEEREEEGEEGGHLSMGNIARRYIDMTRKRKGMPTAEKIVVAAEKQRNLSLKK</sequence>
<dbReference type="PANTHER" id="PTHR42908:SF3">
    <property type="entry name" value="ELONGATION FACTOR-LIKE GTPASE 1"/>
    <property type="match status" value="1"/>
</dbReference>
<evidence type="ECO:0000313" key="3">
    <source>
        <dbReference type="Proteomes" id="UP000664859"/>
    </source>
</evidence>
<dbReference type="GO" id="GO:0003924">
    <property type="term" value="F:GTPase activity"/>
    <property type="evidence" value="ECO:0007669"/>
    <property type="project" value="TreeGrafter"/>
</dbReference>
<dbReference type="GO" id="GO:1990904">
    <property type="term" value="C:ribonucleoprotein complex"/>
    <property type="evidence" value="ECO:0007669"/>
    <property type="project" value="TreeGrafter"/>
</dbReference>
<accession>A0A836CQ82</accession>
<evidence type="ECO:0000313" key="2">
    <source>
        <dbReference type="EMBL" id="KAG5191666.1"/>
    </source>
</evidence>
<evidence type="ECO:0000259" key="1">
    <source>
        <dbReference type="Pfam" id="PF00679"/>
    </source>
</evidence>
<comment type="caution">
    <text evidence="2">The sequence shown here is derived from an EMBL/GenBank/DDBJ whole genome shotgun (WGS) entry which is preliminary data.</text>
</comment>
<dbReference type="OrthoDB" id="364892at2759"/>
<proteinExistence type="predicted"/>
<feature type="domain" description="Elongation factor EFG" evidence="1">
    <location>
        <begin position="156"/>
        <end position="229"/>
    </location>
</feature>
<dbReference type="PANTHER" id="PTHR42908">
    <property type="entry name" value="TRANSLATION ELONGATION FACTOR-RELATED"/>
    <property type="match status" value="1"/>
</dbReference>
<dbReference type="AlphaFoldDB" id="A0A836CQ82"/>
<dbReference type="SUPFAM" id="SSF54980">
    <property type="entry name" value="EF-G C-terminal domain-like"/>
    <property type="match status" value="1"/>
</dbReference>
<dbReference type="Proteomes" id="UP000664859">
    <property type="component" value="Unassembled WGS sequence"/>
</dbReference>
<dbReference type="Gene3D" id="3.30.70.240">
    <property type="match status" value="1"/>
</dbReference>
<protein>
    <recommendedName>
        <fullName evidence="1">Elongation factor EFG domain-containing protein</fullName>
    </recommendedName>
</protein>
<dbReference type="GO" id="GO:0042256">
    <property type="term" value="P:cytosolic ribosome assembly"/>
    <property type="evidence" value="ECO:0007669"/>
    <property type="project" value="TreeGrafter"/>
</dbReference>
<organism evidence="2 3">
    <name type="scientific">Tribonema minus</name>
    <dbReference type="NCBI Taxonomy" id="303371"/>
    <lineage>
        <taxon>Eukaryota</taxon>
        <taxon>Sar</taxon>
        <taxon>Stramenopiles</taxon>
        <taxon>Ochrophyta</taxon>
        <taxon>PX clade</taxon>
        <taxon>Xanthophyceae</taxon>
        <taxon>Tribonematales</taxon>
        <taxon>Tribonemataceae</taxon>
        <taxon>Tribonema</taxon>
    </lineage>
</organism>